<feature type="transmembrane region" description="Helical" evidence="8">
    <location>
        <begin position="80"/>
        <end position="100"/>
    </location>
</feature>
<feature type="region of interest" description="Disordered" evidence="7">
    <location>
        <begin position="1"/>
        <end position="24"/>
    </location>
</feature>
<keyword evidence="3" id="KW-0808">Transferase</keyword>
<dbReference type="InterPro" id="IPR001173">
    <property type="entry name" value="Glyco_trans_2-like"/>
</dbReference>
<dbReference type="EMBL" id="JAENHP010000015">
    <property type="protein sequence ID" value="MBM2620685.1"/>
    <property type="molecule type" value="Genomic_DNA"/>
</dbReference>
<keyword evidence="11" id="KW-1185">Reference proteome</keyword>
<proteinExistence type="predicted"/>
<dbReference type="PANTHER" id="PTHR43867">
    <property type="entry name" value="CELLULOSE SYNTHASE CATALYTIC SUBUNIT A [UDP-FORMING]"/>
    <property type="match status" value="1"/>
</dbReference>
<keyword evidence="4 8" id="KW-0812">Transmembrane</keyword>
<evidence type="ECO:0000256" key="1">
    <source>
        <dbReference type="ARBA" id="ARBA00004141"/>
    </source>
</evidence>
<gene>
    <name evidence="10" type="ORF">JIG36_34810</name>
</gene>
<dbReference type="PANTHER" id="PTHR43867:SF2">
    <property type="entry name" value="CELLULOSE SYNTHASE CATALYTIC SUBUNIT A [UDP-FORMING]"/>
    <property type="match status" value="1"/>
</dbReference>
<evidence type="ECO:0000313" key="11">
    <source>
        <dbReference type="Proteomes" id="UP000632138"/>
    </source>
</evidence>
<evidence type="ECO:0000313" key="10">
    <source>
        <dbReference type="EMBL" id="MBM2620685.1"/>
    </source>
</evidence>
<comment type="caution">
    <text evidence="10">The sequence shown here is derived from an EMBL/GenBank/DDBJ whole genome shotgun (WGS) entry which is preliminary data.</text>
</comment>
<keyword evidence="5 8" id="KW-1133">Transmembrane helix</keyword>
<dbReference type="Gene3D" id="3.90.550.10">
    <property type="entry name" value="Spore Coat Polysaccharide Biosynthesis Protein SpsA, Chain A"/>
    <property type="match status" value="1"/>
</dbReference>
<evidence type="ECO:0000256" key="7">
    <source>
        <dbReference type="SAM" id="MobiDB-lite"/>
    </source>
</evidence>
<feature type="transmembrane region" description="Helical" evidence="8">
    <location>
        <begin position="56"/>
        <end position="74"/>
    </location>
</feature>
<evidence type="ECO:0000256" key="4">
    <source>
        <dbReference type="ARBA" id="ARBA00022692"/>
    </source>
</evidence>
<dbReference type="InterPro" id="IPR050321">
    <property type="entry name" value="Glycosyltr_2/OpgH_subfam"/>
</dbReference>
<reference evidence="10 11" key="1">
    <citation type="submission" date="2021-01" db="EMBL/GenBank/DDBJ databases">
        <title>Actinoplanes sp. nov. LDG1-06 isolated from lichen.</title>
        <authorList>
            <person name="Saeng-In P."/>
            <person name="Phongsopitanun W."/>
            <person name="Kanchanasin P."/>
            <person name="Yuki M."/>
            <person name="Kudo T."/>
            <person name="Ohkuma M."/>
            <person name="Tanasupawat S."/>
        </authorList>
    </citation>
    <scope>NUCLEOTIDE SEQUENCE [LARGE SCALE GENOMIC DNA]</scope>
    <source>
        <strain evidence="10 11">LDG1-06</strain>
    </source>
</reference>
<dbReference type="InterPro" id="IPR029044">
    <property type="entry name" value="Nucleotide-diphossugar_trans"/>
</dbReference>
<feature type="transmembrane region" description="Helical" evidence="8">
    <location>
        <begin position="510"/>
        <end position="531"/>
    </location>
</feature>
<dbReference type="Pfam" id="PF13632">
    <property type="entry name" value="Glyco_trans_2_3"/>
    <property type="match status" value="1"/>
</dbReference>
<evidence type="ECO:0000256" key="6">
    <source>
        <dbReference type="ARBA" id="ARBA00023136"/>
    </source>
</evidence>
<accession>A0ABS2ALH1</accession>
<evidence type="ECO:0000256" key="8">
    <source>
        <dbReference type="SAM" id="Phobius"/>
    </source>
</evidence>
<organism evidence="10 11">
    <name type="scientific">Paractinoplanes ovalisporus</name>
    <dbReference type="NCBI Taxonomy" id="2810368"/>
    <lineage>
        <taxon>Bacteria</taxon>
        <taxon>Bacillati</taxon>
        <taxon>Actinomycetota</taxon>
        <taxon>Actinomycetes</taxon>
        <taxon>Micromonosporales</taxon>
        <taxon>Micromonosporaceae</taxon>
        <taxon>Paractinoplanes</taxon>
    </lineage>
</organism>
<evidence type="ECO:0000256" key="5">
    <source>
        <dbReference type="ARBA" id="ARBA00022989"/>
    </source>
</evidence>
<evidence type="ECO:0000256" key="3">
    <source>
        <dbReference type="ARBA" id="ARBA00022679"/>
    </source>
</evidence>
<dbReference type="CDD" id="cd06421">
    <property type="entry name" value="CESA_CelA_like"/>
    <property type="match status" value="1"/>
</dbReference>
<dbReference type="SUPFAM" id="SSF53448">
    <property type="entry name" value="Nucleotide-diphospho-sugar transferases"/>
    <property type="match status" value="1"/>
</dbReference>
<dbReference type="Proteomes" id="UP000632138">
    <property type="component" value="Unassembled WGS sequence"/>
</dbReference>
<feature type="transmembrane region" description="Helical" evidence="8">
    <location>
        <begin position="377"/>
        <end position="401"/>
    </location>
</feature>
<evidence type="ECO:0000256" key="2">
    <source>
        <dbReference type="ARBA" id="ARBA00022676"/>
    </source>
</evidence>
<feature type="domain" description="Glycosyltransferase 2-like" evidence="9">
    <location>
        <begin position="208"/>
        <end position="417"/>
    </location>
</feature>
<feature type="transmembrane region" description="Helical" evidence="8">
    <location>
        <begin position="480"/>
        <end position="498"/>
    </location>
</feature>
<name>A0ABS2ALH1_9ACTN</name>
<sequence length="549" mass="61263">MAIYASGLTSVEPRRGGTTPPPSVVRAGTWQGRLSWLTPPTDAERDEYLRRGQHRWLFWAQAAALVGVAVSLYGLAQNSYWTFVFVLPLLAFVIEQVLALRTSTYRRRITLAGHRRKVDTWAPASVPSVDVFLPVCGEEISLIDNTAFHAARLRWPGTVTVYLLDDAGDPAVERLARRYGFRYLARPGSAYKKAGNLQWAFERSTGDHITILDADFVPRDDYLLELVPYMDDPDVGIVQSPQLFFTDRRMTWLERCAGATQEMFYRFIQPSRDATGAAICVGTSAIYRRAALAAIGGFPLIGHSEDVYTGIEMAKVGYRLRYVATLVSRGRCPDDVDAFITQQYRWCEGSMSLLADPEFHQQAWMTPGQRASYWSGFAYYLTTSMNALLAPLASIIMLWFFPDRISNIDALPLAGATLVWLVLFPLVAVGRWRIDVLRVQTVYSFAHLFCLLDMARGRRLDWVPTGRSGPRKGGSGRVRVFMSAYLSVTQLLVLAGLAVEVLRAGPADRWALVLLTAVNAYVFVPVAVLGWRATLARRSGAPSHRSVFA</sequence>
<dbReference type="RefSeq" id="WP_203380661.1">
    <property type="nucleotide sequence ID" value="NZ_JAENHP010000015.1"/>
</dbReference>
<feature type="transmembrane region" description="Helical" evidence="8">
    <location>
        <begin position="413"/>
        <end position="430"/>
    </location>
</feature>
<evidence type="ECO:0000259" key="9">
    <source>
        <dbReference type="Pfam" id="PF13632"/>
    </source>
</evidence>
<keyword evidence="6 8" id="KW-0472">Membrane</keyword>
<protein>
    <submittedName>
        <fullName evidence="10">Glycosyltransferase</fullName>
    </submittedName>
</protein>
<keyword evidence="2" id="KW-0328">Glycosyltransferase</keyword>
<comment type="subcellular location">
    <subcellularLocation>
        <location evidence="1">Membrane</location>
        <topology evidence="1">Multi-pass membrane protein</topology>
    </subcellularLocation>
</comment>